<evidence type="ECO:0000256" key="1">
    <source>
        <dbReference type="SAM" id="Phobius"/>
    </source>
</evidence>
<sequence length="185" mass="20713">MDIFNTCTRGPTTIIKPFLGCHWLLILTFIWLQHIQCASIGRIGTVNSTASDDRPPIKLCSGKIYVVGDSVLHALETYVIEGALIEQPLSLFRTRVHEEPIKFFWTENSNSHYGHQAGLSFGLVAWVPLVIFSSTRPETQWCLQDASQRQACDDLADRLAAQVKEVGADPVTRQWNFAIQELIGS</sequence>
<keyword evidence="3" id="KW-1185">Reference proteome</keyword>
<dbReference type="VEuPathDB" id="FungiDB:MELLADRAFT_112967"/>
<accession>F4S8A0</accession>
<dbReference type="OrthoDB" id="10309239at2759"/>
<keyword evidence="1" id="KW-0472">Membrane</keyword>
<protein>
    <submittedName>
        <fullName evidence="2">Secreted protein</fullName>
    </submittedName>
</protein>
<dbReference type="RefSeq" id="XP_007417599.1">
    <property type="nucleotide sequence ID" value="XM_007417537.1"/>
</dbReference>
<evidence type="ECO:0000313" key="3">
    <source>
        <dbReference type="Proteomes" id="UP000001072"/>
    </source>
</evidence>
<keyword evidence="1" id="KW-1133">Transmembrane helix</keyword>
<dbReference type="GeneID" id="18924837"/>
<evidence type="ECO:0000313" key="2">
    <source>
        <dbReference type="EMBL" id="EGF99148.1"/>
    </source>
</evidence>
<gene>
    <name evidence="2" type="ORF">MELLADRAFT_112967</name>
</gene>
<reference evidence="3" key="1">
    <citation type="journal article" date="2011" name="Proc. Natl. Acad. Sci. U.S.A.">
        <title>Obligate biotrophy features unraveled by the genomic analysis of rust fungi.</title>
        <authorList>
            <person name="Duplessis S."/>
            <person name="Cuomo C.A."/>
            <person name="Lin Y.-C."/>
            <person name="Aerts A."/>
            <person name="Tisserant E."/>
            <person name="Veneault-Fourrey C."/>
            <person name="Joly D.L."/>
            <person name="Hacquard S."/>
            <person name="Amselem J."/>
            <person name="Cantarel B.L."/>
            <person name="Chiu R."/>
            <person name="Coutinho P.M."/>
            <person name="Feau N."/>
            <person name="Field M."/>
            <person name="Frey P."/>
            <person name="Gelhaye E."/>
            <person name="Goldberg J."/>
            <person name="Grabherr M.G."/>
            <person name="Kodira C.D."/>
            <person name="Kohler A."/>
            <person name="Kuees U."/>
            <person name="Lindquist E.A."/>
            <person name="Lucas S.M."/>
            <person name="Mago R."/>
            <person name="Mauceli E."/>
            <person name="Morin E."/>
            <person name="Murat C."/>
            <person name="Pangilinan J.L."/>
            <person name="Park R."/>
            <person name="Pearson M."/>
            <person name="Quesneville H."/>
            <person name="Rouhier N."/>
            <person name="Sakthikumar S."/>
            <person name="Salamov A.A."/>
            <person name="Schmutz J."/>
            <person name="Selles B."/>
            <person name="Shapiro H."/>
            <person name="Tanguay P."/>
            <person name="Tuskan G.A."/>
            <person name="Henrissat B."/>
            <person name="Van de Peer Y."/>
            <person name="Rouze P."/>
            <person name="Ellis J.G."/>
            <person name="Dodds P.N."/>
            <person name="Schein J.E."/>
            <person name="Zhong S."/>
            <person name="Hamelin R.C."/>
            <person name="Grigoriev I.V."/>
            <person name="Szabo L.J."/>
            <person name="Martin F."/>
        </authorList>
    </citation>
    <scope>NUCLEOTIDE SEQUENCE [LARGE SCALE GENOMIC DNA]</scope>
    <source>
        <strain evidence="3">98AG31 / pathotype 3-4-7</strain>
    </source>
</reference>
<dbReference type="KEGG" id="mlr:MELLADRAFT_112967"/>
<name>F4S8A0_MELLP</name>
<dbReference type="InParanoid" id="F4S8A0"/>
<dbReference type="HOGENOM" id="CLU_1461636_0_0_1"/>
<feature type="transmembrane region" description="Helical" evidence="1">
    <location>
        <begin position="14"/>
        <end position="32"/>
    </location>
</feature>
<organism evidence="3">
    <name type="scientific">Melampsora larici-populina (strain 98AG31 / pathotype 3-4-7)</name>
    <name type="common">Poplar leaf rust fungus</name>
    <dbReference type="NCBI Taxonomy" id="747676"/>
    <lineage>
        <taxon>Eukaryota</taxon>
        <taxon>Fungi</taxon>
        <taxon>Dikarya</taxon>
        <taxon>Basidiomycota</taxon>
        <taxon>Pucciniomycotina</taxon>
        <taxon>Pucciniomycetes</taxon>
        <taxon>Pucciniales</taxon>
        <taxon>Melampsoraceae</taxon>
        <taxon>Melampsora</taxon>
    </lineage>
</organism>
<dbReference type="EMBL" id="GL883163">
    <property type="protein sequence ID" value="EGF99148.1"/>
    <property type="molecule type" value="Genomic_DNA"/>
</dbReference>
<keyword evidence="1" id="KW-0812">Transmembrane</keyword>
<dbReference type="AlphaFoldDB" id="F4S8A0"/>
<proteinExistence type="predicted"/>
<dbReference type="Proteomes" id="UP000001072">
    <property type="component" value="Unassembled WGS sequence"/>
</dbReference>